<dbReference type="AlphaFoldDB" id="A0A9D2SW75"/>
<dbReference type="Proteomes" id="UP000823896">
    <property type="component" value="Unassembled WGS sequence"/>
</dbReference>
<feature type="transmembrane region" description="Helical" evidence="1">
    <location>
        <begin position="12"/>
        <end position="33"/>
    </location>
</feature>
<feature type="transmembrane region" description="Helical" evidence="1">
    <location>
        <begin position="345"/>
        <end position="369"/>
    </location>
</feature>
<reference evidence="2" key="2">
    <citation type="submission" date="2021-04" db="EMBL/GenBank/DDBJ databases">
        <authorList>
            <person name="Gilroy R."/>
        </authorList>
    </citation>
    <scope>NUCLEOTIDE SEQUENCE</scope>
    <source>
        <strain evidence="2">CHK187-11901</strain>
    </source>
</reference>
<feature type="transmembrane region" description="Helical" evidence="1">
    <location>
        <begin position="300"/>
        <end position="324"/>
    </location>
</feature>
<feature type="transmembrane region" description="Helical" evidence="1">
    <location>
        <begin position="269"/>
        <end position="294"/>
    </location>
</feature>
<proteinExistence type="predicted"/>
<keyword evidence="1" id="KW-0472">Membrane</keyword>
<dbReference type="EMBL" id="DWWM01000041">
    <property type="protein sequence ID" value="HJC36674.1"/>
    <property type="molecule type" value="Genomic_DNA"/>
</dbReference>
<comment type="caution">
    <text evidence="2">The sequence shown here is derived from an EMBL/GenBank/DDBJ whole genome shotgun (WGS) entry which is preliminary data.</text>
</comment>
<feature type="transmembrane region" description="Helical" evidence="1">
    <location>
        <begin position="211"/>
        <end position="232"/>
    </location>
</feature>
<keyword evidence="1" id="KW-1133">Transmembrane helix</keyword>
<evidence type="ECO:0000313" key="2">
    <source>
        <dbReference type="EMBL" id="HJC36674.1"/>
    </source>
</evidence>
<name>A0A9D2SW75_9FIRM</name>
<protein>
    <submittedName>
        <fullName evidence="2">Uncharacterized protein</fullName>
    </submittedName>
</protein>
<evidence type="ECO:0000256" key="1">
    <source>
        <dbReference type="SAM" id="Phobius"/>
    </source>
</evidence>
<keyword evidence="1" id="KW-0812">Transmembrane</keyword>
<organism evidence="2 3">
    <name type="scientific">Candidatus Merdibacter merdavium</name>
    <dbReference type="NCBI Taxonomy" id="2838692"/>
    <lineage>
        <taxon>Bacteria</taxon>
        <taxon>Bacillati</taxon>
        <taxon>Bacillota</taxon>
        <taxon>Erysipelotrichia</taxon>
        <taxon>Erysipelotrichales</taxon>
        <taxon>Erysipelotrichaceae</taxon>
        <taxon>Merdibacter</taxon>
    </lineage>
</organism>
<accession>A0A9D2SW75</accession>
<sequence length="378" mass="41808">MRTLIGFEIAKLLRRPIAVFALLVLFLLTWFSAFTDSYMSETTVWCAAGECVYGMEATAKNKQTAAPYEGVLTDETIAAIIRNYRLQETIDQVEQKAKAAAQQGEAYYYTEIPEQAGYDYDAASTLVMHQFMEITADGDVRIRPVSDYANGRPLIWESSDFWDEMIYDSGTSCVTLLFIVIILFAPVFAMERRMDTAALILVSQHGRKKDAFARILACAIILLVLYALIHAVLFMVNLIKFGPSGGAVSAALAGFSLEAHTAMSMRELLALQLGMGLLAVWFVSAVTILLSSFLSSAKTWAVLFLAGSLWFMASNGYSAWQIVLSAFQPLQFARCADIIWIGEQFLPGLLALLPLLYVPLGIGAQMLAIKVWRHAQAR</sequence>
<gene>
    <name evidence="2" type="ORF">H9702_06040</name>
</gene>
<evidence type="ECO:0000313" key="3">
    <source>
        <dbReference type="Proteomes" id="UP000823896"/>
    </source>
</evidence>
<feature type="transmembrane region" description="Helical" evidence="1">
    <location>
        <begin position="169"/>
        <end position="190"/>
    </location>
</feature>
<reference evidence="2" key="1">
    <citation type="journal article" date="2021" name="PeerJ">
        <title>Extensive microbial diversity within the chicken gut microbiome revealed by metagenomics and culture.</title>
        <authorList>
            <person name="Gilroy R."/>
            <person name="Ravi A."/>
            <person name="Getino M."/>
            <person name="Pursley I."/>
            <person name="Horton D.L."/>
            <person name="Alikhan N.F."/>
            <person name="Baker D."/>
            <person name="Gharbi K."/>
            <person name="Hall N."/>
            <person name="Watson M."/>
            <person name="Adriaenssens E.M."/>
            <person name="Foster-Nyarko E."/>
            <person name="Jarju S."/>
            <person name="Secka A."/>
            <person name="Antonio M."/>
            <person name="Oren A."/>
            <person name="Chaudhuri R.R."/>
            <person name="La Ragione R."/>
            <person name="Hildebrand F."/>
            <person name="Pallen M.J."/>
        </authorList>
    </citation>
    <scope>NUCLEOTIDE SEQUENCE</scope>
    <source>
        <strain evidence="2">CHK187-11901</strain>
    </source>
</reference>